<accession>A0A4P6G6J0</accession>
<sequence length="85" mass="9256">MKILLLSSMVLVLASCANHPGECALGTPRADCLPGTNGYIERQRRIHVATEERTSKESADDQMCRSYGAVPGSDAYVNCRAQLEK</sequence>
<gene>
    <name evidence="2" type="ORF">CUN61_26080</name>
</gene>
<evidence type="ECO:0000313" key="2">
    <source>
        <dbReference type="EMBL" id="QAY87199.1"/>
    </source>
</evidence>
<dbReference type="PROSITE" id="PS51257">
    <property type="entry name" value="PROKAR_LIPOPROTEIN"/>
    <property type="match status" value="1"/>
</dbReference>
<reference evidence="2 3" key="1">
    <citation type="submission" date="2017-11" db="EMBL/GenBank/DDBJ databases">
        <title>Genome sequence of Pseudomonas arsenicoxydans ACM1.</title>
        <authorList>
            <person name="Nascimento F.X."/>
        </authorList>
    </citation>
    <scope>NUCLEOTIDE SEQUENCE [LARGE SCALE GENOMIC DNA]</scope>
    <source>
        <strain evidence="2 3">ACM1</strain>
    </source>
</reference>
<keyword evidence="1" id="KW-0732">Signal</keyword>
<feature type="signal peptide" evidence="1">
    <location>
        <begin position="1"/>
        <end position="17"/>
    </location>
</feature>
<organism evidence="2 3">
    <name type="scientific">Pseudomonas arsenicoxydans</name>
    <dbReference type="NCBI Taxonomy" id="702115"/>
    <lineage>
        <taxon>Bacteria</taxon>
        <taxon>Pseudomonadati</taxon>
        <taxon>Pseudomonadota</taxon>
        <taxon>Gammaproteobacteria</taxon>
        <taxon>Pseudomonadales</taxon>
        <taxon>Pseudomonadaceae</taxon>
        <taxon>Pseudomonas</taxon>
    </lineage>
</organism>
<evidence type="ECO:0000256" key="1">
    <source>
        <dbReference type="SAM" id="SignalP"/>
    </source>
</evidence>
<evidence type="ECO:0008006" key="4">
    <source>
        <dbReference type="Google" id="ProtNLM"/>
    </source>
</evidence>
<protein>
    <recommendedName>
        <fullName evidence="4">Lipoprotein</fullName>
    </recommendedName>
</protein>
<dbReference type="Proteomes" id="UP000291121">
    <property type="component" value="Chromosome"/>
</dbReference>
<feature type="chain" id="PRO_5020531682" description="Lipoprotein" evidence="1">
    <location>
        <begin position="18"/>
        <end position="85"/>
    </location>
</feature>
<name>A0A4P6G6J0_9PSED</name>
<dbReference type="EMBL" id="CP024767">
    <property type="protein sequence ID" value="QAY87199.1"/>
    <property type="molecule type" value="Genomic_DNA"/>
</dbReference>
<proteinExistence type="predicted"/>
<evidence type="ECO:0000313" key="3">
    <source>
        <dbReference type="Proteomes" id="UP000291121"/>
    </source>
</evidence>
<dbReference type="AlphaFoldDB" id="A0A4P6G6J0"/>
<keyword evidence="3" id="KW-1185">Reference proteome</keyword>